<evidence type="ECO:0000313" key="2">
    <source>
        <dbReference type="Proteomes" id="UP000291343"/>
    </source>
</evidence>
<protein>
    <submittedName>
        <fullName evidence="1">Uncharacterized protein</fullName>
    </submittedName>
</protein>
<sequence length="85" mass="10175">MKVKYDVVKFIEDKRLIWYGHARRASASKWIGVVTDWSPVGGEREEGRDGPWRNEVDEAMEARNLRDGEWEDRQKWRTQLKEGRQ</sequence>
<organism evidence="1 2">
    <name type="scientific">Laodelphax striatellus</name>
    <name type="common">Small brown planthopper</name>
    <name type="synonym">Delphax striatella</name>
    <dbReference type="NCBI Taxonomy" id="195883"/>
    <lineage>
        <taxon>Eukaryota</taxon>
        <taxon>Metazoa</taxon>
        <taxon>Ecdysozoa</taxon>
        <taxon>Arthropoda</taxon>
        <taxon>Hexapoda</taxon>
        <taxon>Insecta</taxon>
        <taxon>Pterygota</taxon>
        <taxon>Neoptera</taxon>
        <taxon>Paraneoptera</taxon>
        <taxon>Hemiptera</taxon>
        <taxon>Auchenorrhyncha</taxon>
        <taxon>Fulgoroidea</taxon>
        <taxon>Delphacidae</taxon>
        <taxon>Criomorphinae</taxon>
        <taxon>Laodelphax</taxon>
    </lineage>
</organism>
<name>A0A482X490_LAOST</name>
<comment type="caution">
    <text evidence="1">The sequence shown here is derived from an EMBL/GenBank/DDBJ whole genome shotgun (WGS) entry which is preliminary data.</text>
</comment>
<gene>
    <name evidence="1" type="ORF">LSTR_LSTR007477</name>
</gene>
<proteinExistence type="predicted"/>
<evidence type="ECO:0000313" key="1">
    <source>
        <dbReference type="EMBL" id="RZF40594.1"/>
    </source>
</evidence>
<dbReference type="OrthoDB" id="6776761at2759"/>
<keyword evidence="2" id="KW-1185">Reference proteome</keyword>
<accession>A0A482X490</accession>
<dbReference type="Proteomes" id="UP000291343">
    <property type="component" value="Unassembled WGS sequence"/>
</dbReference>
<dbReference type="InParanoid" id="A0A482X490"/>
<reference evidence="1 2" key="1">
    <citation type="journal article" date="2017" name="Gigascience">
        <title>Genome sequence of the small brown planthopper, Laodelphax striatellus.</title>
        <authorList>
            <person name="Zhu J."/>
            <person name="Jiang F."/>
            <person name="Wang X."/>
            <person name="Yang P."/>
            <person name="Bao Y."/>
            <person name="Zhao W."/>
            <person name="Wang W."/>
            <person name="Lu H."/>
            <person name="Wang Q."/>
            <person name="Cui N."/>
            <person name="Li J."/>
            <person name="Chen X."/>
            <person name="Luo L."/>
            <person name="Yu J."/>
            <person name="Kang L."/>
            <person name="Cui F."/>
        </authorList>
    </citation>
    <scope>NUCLEOTIDE SEQUENCE [LARGE SCALE GENOMIC DNA]</scope>
    <source>
        <strain evidence="1">Lst14</strain>
    </source>
</reference>
<dbReference type="EMBL" id="QKKF02018119">
    <property type="protein sequence ID" value="RZF40594.1"/>
    <property type="molecule type" value="Genomic_DNA"/>
</dbReference>
<dbReference type="AlphaFoldDB" id="A0A482X490"/>